<reference evidence="2 3" key="1">
    <citation type="submission" date="2017-06" db="EMBL/GenBank/DDBJ databases">
        <title>Ant-infecting Ophiocordyceps genomes reveal a high diversity of potential behavioral manipulation genes and a possible major role for enterotoxins.</title>
        <authorList>
            <person name="De Bekker C."/>
            <person name="Evans H.C."/>
            <person name="Brachmann A."/>
            <person name="Hughes D.P."/>
        </authorList>
    </citation>
    <scope>NUCLEOTIDE SEQUENCE [LARGE SCALE GENOMIC DNA]</scope>
    <source>
        <strain evidence="2 3">Map16</strain>
    </source>
</reference>
<protein>
    <submittedName>
        <fullName evidence="2">Uncharacterized protein</fullName>
    </submittedName>
</protein>
<dbReference type="EMBL" id="NJES01002044">
    <property type="protein sequence ID" value="PHH58517.1"/>
    <property type="molecule type" value="Genomic_DNA"/>
</dbReference>
<evidence type="ECO:0000313" key="3">
    <source>
        <dbReference type="Proteomes" id="UP000226431"/>
    </source>
</evidence>
<evidence type="ECO:0000256" key="1">
    <source>
        <dbReference type="SAM" id="MobiDB-lite"/>
    </source>
</evidence>
<comment type="caution">
    <text evidence="2">The sequence shown here is derived from an EMBL/GenBank/DDBJ whole genome shotgun (WGS) entry which is preliminary data.</text>
</comment>
<name>A0A2C5XPX5_9HYPO</name>
<evidence type="ECO:0000313" key="2">
    <source>
        <dbReference type="EMBL" id="PHH58517.1"/>
    </source>
</evidence>
<dbReference type="AlphaFoldDB" id="A0A2C5XPX5"/>
<organism evidence="2 3">
    <name type="scientific">Ophiocordyceps camponoti-rufipedis</name>
    <dbReference type="NCBI Taxonomy" id="2004952"/>
    <lineage>
        <taxon>Eukaryota</taxon>
        <taxon>Fungi</taxon>
        <taxon>Dikarya</taxon>
        <taxon>Ascomycota</taxon>
        <taxon>Pezizomycotina</taxon>
        <taxon>Sordariomycetes</taxon>
        <taxon>Hypocreomycetidae</taxon>
        <taxon>Hypocreales</taxon>
        <taxon>Ophiocordycipitaceae</taxon>
        <taxon>Ophiocordyceps</taxon>
    </lineage>
</organism>
<dbReference type="Proteomes" id="UP000226431">
    <property type="component" value="Unassembled WGS sequence"/>
</dbReference>
<gene>
    <name evidence="2" type="ORF">CDD80_2208</name>
</gene>
<keyword evidence="3" id="KW-1185">Reference proteome</keyword>
<accession>A0A2C5XPX5</accession>
<sequence length="105" mass="11766">MPADKVDGGRAERDTTQRSMAHWDRDPLLVSVSMTMGWAVKGEGCESATTAGNLVVVESLQACMDEPSAGRYRQMSCTERAPHRSAEEGAKWKQRVGRWERWRLA</sequence>
<feature type="region of interest" description="Disordered" evidence="1">
    <location>
        <begin position="1"/>
        <end position="22"/>
    </location>
</feature>
<proteinExistence type="predicted"/>